<dbReference type="Proteomes" id="UP001066276">
    <property type="component" value="Chromosome 5"/>
</dbReference>
<gene>
    <name evidence="1" type="ORF">NDU88_005274</name>
</gene>
<dbReference type="EMBL" id="JANPWB010000009">
    <property type="protein sequence ID" value="KAJ1152499.1"/>
    <property type="molecule type" value="Genomic_DNA"/>
</dbReference>
<name>A0AAV7RJQ1_PLEWA</name>
<evidence type="ECO:0000313" key="1">
    <source>
        <dbReference type="EMBL" id="KAJ1152499.1"/>
    </source>
</evidence>
<accession>A0AAV7RJQ1</accession>
<organism evidence="1 2">
    <name type="scientific">Pleurodeles waltl</name>
    <name type="common">Iberian ribbed newt</name>
    <dbReference type="NCBI Taxonomy" id="8319"/>
    <lineage>
        <taxon>Eukaryota</taxon>
        <taxon>Metazoa</taxon>
        <taxon>Chordata</taxon>
        <taxon>Craniata</taxon>
        <taxon>Vertebrata</taxon>
        <taxon>Euteleostomi</taxon>
        <taxon>Amphibia</taxon>
        <taxon>Batrachia</taxon>
        <taxon>Caudata</taxon>
        <taxon>Salamandroidea</taxon>
        <taxon>Salamandridae</taxon>
        <taxon>Pleurodelinae</taxon>
        <taxon>Pleurodeles</taxon>
    </lineage>
</organism>
<sequence length="104" mass="11409">MKFAPFTLSKWLWSARDWDATGGFEIELLAGKSWPPLRSGCLCWADPVLSCVYALRLDMWAQLHHSRIWTTPCTRLEARSALVGAARSAGRVVPGGGGTLVHQG</sequence>
<dbReference type="AlphaFoldDB" id="A0AAV7RJQ1"/>
<keyword evidence="2" id="KW-1185">Reference proteome</keyword>
<reference evidence="1" key="1">
    <citation type="journal article" date="2022" name="bioRxiv">
        <title>Sequencing and chromosome-scale assembly of the giantPleurodeles waltlgenome.</title>
        <authorList>
            <person name="Brown T."/>
            <person name="Elewa A."/>
            <person name="Iarovenko S."/>
            <person name="Subramanian E."/>
            <person name="Araus A.J."/>
            <person name="Petzold A."/>
            <person name="Susuki M."/>
            <person name="Suzuki K.-i.T."/>
            <person name="Hayashi T."/>
            <person name="Toyoda A."/>
            <person name="Oliveira C."/>
            <person name="Osipova E."/>
            <person name="Leigh N.D."/>
            <person name="Simon A."/>
            <person name="Yun M.H."/>
        </authorList>
    </citation>
    <scope>NUCLEOTIDE SEQUENCE</scope>
    <source>
        <strain evidence="1">20211129_DDA</strain>
        <tissue evidence="1">Liver</tissue>
    </source>
</reference>
<proteinExistence type="predicted"/>
<protein>
    <submittedName>
        <fullName evidence="1">Uncharacterized protein</fullName>
    </submittedName>
</protein>
<evidence type="ECO:0000313" key="2">
    <source>
        <dbReference type="Proteomes" id="UP001066276"/>
    </source>
</evidence>
<comment type="caution">
    <text evidence="1">The sequence shown here is derived from an EMBL/GenBank/DDBJ whole genome shotgun (WGS) entry which is preliminary data.</text>
</comment>